<keyword evidence="12" id="KW-0675">Receptor</keyword>
<dbReference type="InterPro" id="IPR023996">
    <property type="entry name" value="TonB-dep_OMP_SusC/RagA"/>
</dbReference>
<dbReference type="SUPFAM" id="SSF56935">
    <property type="entry name" value="Porins"/>
    <property type="match status" value="1"/>
</dbReference>
<evidence type="ECO:0000256" key="2">
    <source>
        <dbReference type="ARBA" id="ARBA00022448"/>
    </source>
</evidence>
<evidence type="ECO:0000256" key="8">
    <source>
        <dbReference type="PROSITE-ProRule" id="PRU01360"/>
    </source>
</evidence>
<feature type="domain" description="TonB-dependent receptor plug" evidence="11">
    <location>
        <begin position="136"/>
        <end position="243"/>
    </location>
</feature>
<feature type="domain" description="TonB-dependent receptor-like beta-barrel" evidence="10">
    <location>
        <begin position="475"/>
        <end position="791"/>
    </location>
</feature>
<keyword evidence="5 9" id="KW-0798">TonB box</keyword>
<evidence type="ECO:0000259" key="11">
    <source>
        <dbReference type="Pfam" id="PF07715"/>
    </source>
</evidence>
<sequence>MKISVTQNPPKPAHRYTLIFGNVKATGLLLLFSLFFVFTALAQRTITVRGRIVDEKAQPVVGASVVVKGTTTGTSTNANGEYQIVAPVNGTLEVSSVGYPTKEISIANQANHNVTLTATSTDLEQVVVIGYGTQKKEAVTGSVASIGGEKLRDVPTPNISQALQGRIAGVDISQTSTRPGATMQIRIRGDRSLTGSNDPLVVLDGIPFIGSIGDINPNDIKSVDILKDASATAIYGSRGANGVILVTTNRGQRGQKPRISYNAYTGLQTLFAKYPMMNGPEFAALRKAANNLYPNSLDESDNINTDWQDLLFRNGLVTDHSVSMVGGSQQGSYTFGLGYYQNQGLIPSQKYTRYSIKGSVDQQVGDYFRFGFTSNSNYNLSEGNQIGLYGNLSSSPLINLYNPNGVLKTTAFSGPDQAYVLTKDRIDSLNDAGTWLNQTRGFATYNSLYGEVSVPWVKGLKYRLNVGGDFIQSNNGGFTGAGVVNTNPTAVSSASISNTQTYHWTIENILSYDRSFGKSNISVLGLYSAEQTKVNGSSLSATDIPNEAFQFYNLGSALATNVTVNQGTYQQSGLMSYMGRVIYSYDNRYFLTAIVRSDASSRLAPGNKWHTYPAASVGWNVANESFMKGITPLNALKLRAGFGQTSNQAVPVYSTLGALSQRPYNFGSSYAIGYYVSQLPNPGLSWEYSKTLNLGIDFGLFRNRLTGTIEYYITKTEGILQSVSLPPTSGVGSVVQNVGKTQNKGIELSLNGTILNNVNGWTWEAGFNIYANRNKLVALADGSQRDEGNSWFVGHNINSIFDYKKIGLWSTAKDSADNYMNILEPGYKVGMIKVLYTGGYDANGKPLRAIGTADRQIIDVDPNFEGGFNTRVAYKGFDLSTVGVFKSGGILISTLYNSNGYLNLETGRRNNVKIDYWTPENTDAKYPRPGVNISGDNPRYGTTLGYFSASYLKIRTITLGYDFNHSLLKGSNLRLRMYATVQNPFVLFSPYHDESGMDPETNSYGNENQAVTSYPRRFLTIGTNTPSTRNYILGLNLSF</sequence>
<dbReference type="InterPro" id="IPR037066">
    <property type="entry name" value="Plug_dom_sf"/>
</dbReference>
<dbReference type="Proteomes" id="UP000321204">
    <property type="component" value="Chromosome"/>
</dbReference>
<dbReference type="NCBIfam" id="TIGR04057">
    <property type="entry name" value="SusC_RagA_signa"/>
    <property type="match status" value="1"/>
</dbReference>
<dbReference type="Gene3D" id="2.40.170.20">
    <property type="entry name" value="TonB-dependent receptor, beta-barrel domain"/>
    <property type="match status" value="1"/>
</dbReference>
<dbReference type="InterPro" id="IPR039426">
    <property type="entry name" value="TonB-dep_rcpt-like"/>
</dbReference>
<evidence type="ECO:0000256" key="4">
    <source>
        <dbReference type="ARBA" id="ARBA00022692"/>
    </source>
</evidence>
<dbReference type="Gene3D" id="2.60.40.1120">
    <property type="entry name" value="Carboxypeptidase-like, regulatory domain"/>
    <property type="match status" value="1"/>
</dbReference>
<accession>A0A5B8UI44</accession>
<evidence type="ECO:0000259" key="10">
    <source>
        <dbReference type="Pfam" id="PF00593"/>
    </source>
</evidence>
<evidence type="ECO:0000256" key="1">
    <source>
        <dbReference type="ARBA" id="ARBA00004571"/>
    </source>
</evidence>
<keyword evidence="2 8" id="KW-0813">Transport</keyword>
<dbReference type="Pfam" id="PF13715">
    <property type="entry name" value="CarbopepD_reg_2"/>
    <property type="match status" value="1"/>
</dbReference>
<dbReference type="GO" id="GO:0009279">
    <property type="term" value="C:cell outer membrane"/>
    <property type="evidence" value="ECO:0007669"/>
    <property type="project" value="UniProtKB-SubCell"/>
</dbReference>
<dbReference type="NCBIfam" id="TIGR04056">
    <property type="entry name" value="OMP_RagA_SusC"/>
    <property type="match status" value="1"/>
</dbReference>
<name>A0A5B8UI44_9BACT</name>
<dbReference type="RefSeq" id="WP_146786845.1">
    <property type="nucleotide sequence ID" value="NZ_BAABIO010000001.1"/>
</dbReference>
<dbReference type="Pfam" id="PF00593">
    <property type="entry name" value="TonB_dep_Rec_b-barrel"/>
    <property type="match status" value="1"/>
</dbReference>
<comment type="similarity">
    <text evidence="8 9">Belongs to the TonB-dependent receptor family.</text>
</comment>
<dbReference type="InterPro" id="IPR012910">
    <property type="entry name" value="Plug_dom"/>
</dbReference>
<dbReference type="OrthoDB" id="9768177at2"/>
<evidence type="ECO:0000256" key="5">
    <source>
        <dbReference type="ARBA" id="ARBA00023077"/>
    </source>
</evidence>
<reference evidence="12 13" key="1">
    <citation type="journal article" date="2015" name="Int. J. Syst. Evol. Microbiol.">
        <title>Flavisolibacter ginsenosidimutans sp. nov., with ginsenoside-converting activity isolated from soil used for cultivating ginseng.</title>
        <authorList>
            <person name="Zhao Y."/>
            <person name="Liu Q."/>
            <person name="Kang M.S."/>
            <person name="Jin F."/>
            <person name="Yu H."/>
            <person name="Im W.T."/>
        </authorList>
    </citation>
    <scope>NUCLEOTIDE SEQUENCE [LARGE SCALE GENOMIC DNA]</scope>
    <source>
        <strain evidence="12 13">Gsoil 636</strain>
    </source>
</reference>
<evidence type="ECO:0000256" key="9">
    <source>
        <dbReference type="RuleBase" id="RU003357"/>
    </source>
</evidence>
<organism evidence="12 13">
    <name type="scientific">Flavisolibacter ginsenosidimutans</name>
    <dbReference type="NCBI Taxonomy" id="661481"/>
    <lineage>
        <taxon>Bacteria</taxon>
        <taxon>Pseudomonadati</taxon>
        <taxon>Bacteroidota</taxon>
        <taxon>Chitinophagia</taxon>
        <taxon>Chitinophagales</taxon>
        <taxon>Chitinophagaceae</taxon>
        <taxon>Flavisolibacter</taxon>
    </lineage>
</organism>
<protein>
    <submittedName>
        <fullName evidence="12">TonB-dependent receptor</fullName>
    </submittedName>
</protein>
<evidence type="ECO:0000256" key="6">
    <source>
        <dbReference type="ARBA" id="ARBA00023136"/>
    </source>
</evidence>
<evidence type="ECO:0000313" key="12">
    <source>
        <dbReference type="EMBL" id="QEC56337.1"/>
    </source>
</evidence>
<keyword evidence="13" id="KW-1185">Reference proteome</keyword>
<dbReference type="InterPro" id="IPR000531">
    <property type="entry name" value="Beta-barrel_TonB"/>
</dbReference>
<keyword evidence="6 8" id="KW-0472">Membrane</keyword>
<dbReference type="SUPFAM" id="SSF49464">
    <property type="entry name" value="Carboxypeptidase regulatory domain-like"/>
    <property type="match status" value="1"/>
</dbReference>
<dbReference type="PROSITE" id="PS52016">
    <property type="entry name" value="TONB_DEPENDENT_REC_3"/>
    <property type="match status" value="1"/>
</dbReference>
<dbReference type="KEGG" id="fgg:FSB75_10690"/>
<dbReference type="InterPro" id="IPR036942">
    <property type="entry name" value="Beta-barrel_TonB_sf"/>
</dbReference>
<dbReference type="InterPro" id="IPR023997">
    <property type="entry name" value="TonB-dep_OMP_SusC/RagA_CS"/>
</dbReference>
<proteinExistence type="inferred from homology"/>
<keyword evidence="3 8" id="KW-1134">Transmembrane beta strand</keyword>
<evidence type="ECO:0000256" key="3">
    <source>
        <dbReference type="ARBA" id="ARBA00022452"/>
    </source>
</evidence>
<dbReference type="Gene3D" id="2.170.130.10">
    <property type="entry name" value="TonB-dependent receptor, plug domain"/>
    <property type="match status" value="1"/>
</dbReference>
<comment type="subcellular location">
    <subcellularLocation>
        <location evidence="1 8">Cell outer membrane</location>
        <topology evidence="1 8">Multi-pass membrane protein</topology>
    </subcellularLocation>
</comment>
<dbReference type="FunFam" id="2.170.130.10:FF:000008">
    <property type="entry name" value="SusC/RagA family TonB-linked outer membrane protein"/>
    <property type="match status" value="1"/>
</dbReference>
<gene>
    <name evidence="12" type="ORF">FSB75_10690</name>
</gene>
<keyword evidence="4 8" id="KW-0812">Transmembrane</keyword>
<dbReference type="EMBL" id="CP042433">
    <property type="protein sequence ID" value="QEC56337.1"/>
    <property type="molecule type" value="Genomic_DNA"/>
</dbReference>
<dbReference type="InterPro" id="IPR008969">
    <property type="entry name" value="CarboxyPept-like_regulatory"/>
</dbReference>
<evidence type="ECO:0000313" key="13">
    <source>
        <dbReference type="Proteomes" id="UP000321204"/>
    </source>
</evidence>
<dbReference type="Pfam" id="PF07715">
    <property type="entry name" value="Plug"/>
    <property type="match status" value="1"/>
</dbReference>
<keyword evidence="7 8" id="KW-0998">Cell outer membrane</keyword>
<evidence type="ECO:0000256" key="7">
    <source>
        <dbReference type="ARBA" id="ARBA00023237"/>
    </source>
</evidence>
<dbReference type="AlphaFoldDB" id="A0A5B8UI44"/>